<dbReference type="EC" id="5.4.99.25" evidence="5"/>
<dbReference type="AlphaFoldDB" id="A0A507SXI6"/>
<comment type="catalytic activity">
    <reaction evidence="1 5">
        <text>uridine(55) in tRNA = pseudouridine(55) in tRNA</text>
        <dbReference type="Rhea" id="RHEA:42532"/>
        <dbReference type="Rhea" id="RHEA-COMP:10101"/>
        <dbReference type="Rhea" id="RHEA-COMP:10102"/>
        <dbReference type="ChEBI" id="CHEBI:65314"/>
        <dbReference type="ChEBI" id="CHEBI:65315"/>
        <dbReference type="EC" id="5.4.99.25"/>
    </reaction>
</comment>
<evidence type="ECO:0000256" key="3">
    <source>
        <dbReference type="ARBA" id="ARBA00022694"/>
    </source>
</evidence>
<dbReference type="GO" id="GO:1990481">
    <property type="term" value="P:mRNA pseudouridine synthesis"/>
    <property type="evidence" value="ECO:0007669"/>
    <property type="project" value="TreeGrafter"/>
</dbReference>
<dbReference type="Proteomes" id="UP000320801">
    <property type="component" value="Unassembled WGS sequence"/>
</dbReference>
<dbReference type="Gene3D" id="3.30.2350.10">
    <property type="entry name" value="Pseudouridine synthase"/>
    <property type="match status" value="1"/>
</dbReference>
<dbReference type="EMBL" id="SMDN01000004">
    <property type="protein sequence ID" value="TQC53972.1"/>
    <property type="molecule type" value="Genomic_DNA"/>
</dbReference>
<dbReference type="PANTHER" id="PTHR13767:SF2">
    <property type="entry name" value="PSEUDOURIDYLATE SYNTHASE TRUB1"/>
    <property type="match status" value="1"/>
</dbReference>
<comment type="similarity">
    <text evidence="2 5">Belongs to the pseudouridine synthase TruB family. Type 1 subfamily.</text>
</comment>
<evidence type="ECO:0000313" key="7">
    <source>
        <dbReference type="EMBL" id="TQC53972.1"/>
    </source>
</evidence>
<name>A0A507SXI6_9BACT</name>
<evidence type="ECO:0000259" key="6">
    <source>
        <dbReference type="Pfam" id="PF01509"/>
    </source>
</evidence>
<keyword evidence="3 5" id="KW-0819">tRNA processing</keyword>
<dbReference type="InterPro" id="IPR002501">
    <property type="entry name" value="PsdUridine_synth_N"/>
</dbReference>
<dbReference type="RefSeq" id="WP_141483827.1">
    <property type="nucleotide sequence ID" value="NZ_SMDN01000004.1"/>
</dbReference>
<dbReference type="GO" id="GO:0003723">
    <property type="term" value="F:RNA binding"/>
    <property type="evidence" value="ECO:0007669"/>
    <property type="project" value="InterPro"/>
</dbReference>
<dbReference type="NCBIfam" id="TIGR00431">
    <property type="entry name" value="TruB"/>
    <property type="match status" value="1"/>
</dbReference>
<dbReference type="InterPro" id="IPR020103">
    <property type="entry name" value="PsdUridine_synth_cat_dom_sf"/>
</dbReference>
<dbReference type="InterPro" id="IPR014780">
    <property type="entry name" value="tRNA_psdUridine_synth_TruB"/>
</dbReference>
<comment type="caution">
    <text evidence="7">The sequence shown here is derived from an EMBL/GenBank/DDBJ whole genome shotgun (WGS) entry which is preliminary data.</text>
</comment>
<comment type="function">
    <text evidence="5">Responsible for synthesis of pseudouridine from uracil-55 in the psi GC loop of transfer RNAs.</text>
</comment>
<evidence type="ECO:0000256" key="1">
    <source>
        <dbReference type="ARBA" id="ARBA00000385"/>
    </source>
</evidence>
<evidence type="ECO:0000313" key="8">
    <source>
        <dbReference type="Proteomes" id="UP000320801"/>
    </source>
</evidence>
<dbReference type="GO" id="GO:0031119">
    <property type="term" value="P:tRNA pseudouridine synthesis"/>
    <property type="evidence" value="ECO:0007669"/>
    <property type="project" value="UniProtKB-UniRule"/>
</dbReference>
<protein>
    <recommendedName>
        <fullName evidence="5">tRNA pseudouridine synthase B</fullName>
        <ecNumber evidence="5">5.4.99.25</ecNumber>
    </recommendedName>
    <alternativeName>
        <fullName evidence="5">tRNA pseudouridine(55) synthase</fullName>
        <shortName evidence="5">Psi55 synthase</shortName>
    </alternativeName>
    <alternativeName>
        <fullName evidence="5">tRNA pseudouridylate synthase</fullName>
    </alternativeName>
    <alternativeName>
        <fullName evidence="5">tRNA-uridine isomerase</fullName>
    </alternativeName>
</protein>
<dbReference type="OrthoDB" id="9802309at2"/>
<dbReference type="HAMAP" id="MF_01080">
    <property type="entry name" value="TruB_bact"/>
    <property type="match status" value="1"/>
</dbReference>
<sequence>MFALLYKPKSISSFKFIRDFARQHNITKIGHSGTLDPLASGLLLIATDDDTKLINFFANKTKTYIATIKFGFATDTYDAEGKIIQTSSNRINNETIPHLLNWFKEQTSQYAPIYSAKKIDGKRSYELARQGKTVKQKKQNINVFSVKLHVFDEETQTLVVELCVSNGTYIRSLSHDVGQAFDTCSYMADLERISINNLDKNIIQPQNTFAIINALPLMSIPVLDVQKDVLNILSKGLKVGYNHTNGRYILCCDEQRKNEALGIVKIENNTLIPVKLFGKRLK</sequence>
<feature type="domain" description="Pseudouridine synthase II N-terminal" evidence="6">
    <location>
        <begin position="24"/>
        <end position="170"/>
    </location>
</feature>
<evidence type="ECO:0000256" key="5">
    <source>
        <dbReference type="HAMAP-Rule" id="MF_01080"/>
    </source>
</evidence>
<feature type="active site" description="Nucleophile" evidence="5">
    <location>
        <position position="36"/>
    </location>
</feature>
<accession>A0A507SXI6</accession>
<dbReference type="SUPFAM" id="SSF55120">
    <property type="entry name" value="Pseudouridine synthase"/>
    <property type="match status" value="1"/>
</dbReference>
<organism evidence="7 8">
    <name type="scientific">Mycoplasmopsis mucosicanis</name>
    <dbReference type="NCBI Taxonomy" id="458208"/>
    <lineage>
        <taxon>Bacteria</taxon>
        <taxon>Bacillati</taxon>
        <taxon>Mycoplasmatota</taxon>
        <taxon>Mycoplasmoidales</taxon>
        <taxon>Metamycoplasmataceae</taxon>
        <taxon>Mycoplasmopsis</taxon>
    </lineage>
</organism>
<reference evidence="7 8" key="1">
    <citation type="submission" date="2019-03" db="EMBL/GenBank/DDBJ databases">
        <title>Characterization of a novel Mycoplasma cynos real-time PCR assay.</title>
        <authorList>
            <person name="Tallmadge R.L."/>
            <person name="Mitchell P.K."/>
            <person name="Goodman L."/>
        </authorList>
    </citation>
    <scope>NUCLEOTIDE SEQUENCE [LARGE SCALE GENOMIC DNA]</scope>
    <source>
        <strain evidence="7 8">1642</strain>
    </source>
</reference>
<dbReference type="PANTHER" id="PTHR13767">
    <property type="entry name" value="TRNA-PSEUDOURIDINE SYNTHASE"/>
    <property type="match status" value="1"/>
</dbReference>
<keyword evidence="4 5" id="KW-0413">Isomerase</keyword>
<evidence type="ECO:0000256" key="2">
    <source>
        <dbReference type="ARBA" id="ARBA00005642"/>
    </source>
</evidence>
<evidence type="ECO:0000256" key="4">
    <source>
        <dbReference type="ARBA" id="ARBA00023235"/>
    </source>
</evidence>
<gene>
    <name evidence="5 7" type="primary">truB</name>
    <name evidence="7" type="ORF">E1I18_01460</name>
</gene>
<keyword evidence="8" id="KW-1185">Reference proteome</keyword>
<dbReference type="Pfam" id="PF01509">
    <property type="entry name" value="TruB_N"/>
    <property type="match status" value="1"/>
</dbReference>
<dbReference type="GO" id="GO:0160148">
    <property type="term" value="F:tRNA pseudouridine(55) synthase activity"/>
    <property type="evidence" value="ECO:0007669"/>
    <property type="project" value="UniProtKB-EC"/>
</dbReference>
<proteinExistence type="inferred from homology"/>